<name>A0A5B8M581_9MICO</name>
<evidence type="ECO:0000256" key="1">
    <source>
        <dbReference type="SAM" id="MobiDB-lite"/>
    </source>
</evidence>
<keyword evidence="2" id="KW-1133">Transmembrane helix</keyword>
<feature type="region of interest" description="Disordered" evidence="1">
    <location>
        <begin position="45"/>
        <end position="88"/>
    </location>
</feature>
<evidence type="ECO:0000313" key="4">
    <source>
        <dbReference type="Proteomes" id="UP000320216"/>
    </source>
</evidence>
<feature type="transmembrane region" description="Helical" evidence="2">
    <location>
        <begin position="21"/>
        <end position="40"/>
    </location>
</feature>
<feature type="compositionally biased region" description="Low complexity" evidence="1">
    <location>
        <begin position="65"/>
        <end position="88"/>
    </location>
</feature>
<proteinExistence type="predicted"/>
<evidence type="ECO:0000256" key="2">
    <source>
        <dbReference type="SAM" id="Phobius"/>
    </source>
</evidence>
<dbReference type="Proteomes" id="UP000320216">
    <property type="component" value="Chromosome"/>
</dbReference>
<evidence type="ECO:0000313" key="3">
    <source>
        <dbReference type="EMBL" id="QDZ15114.1"/>
    </source>
</evidence>
<evidence type="ECO:0008006" key="5">
    <source>
        <dbReference type="Google" id="ProtNLM"/>
    </source>
</evidence>
<feature type="compositionally biased region" description="Polar residues" evidence="1">
    <location>
        <begin position="53"/>
        <end position="64"/>
    </location>
</feature>
<sequence>MSSLKHPVGPQSSRVYWRRRLVVGLALLAIVVVILLIVFAPRGNSDASAPVATHTSVPTKTPTHASAPVGTATPVTTQTATAKPLPTTKTTAAAKTCKNSDVDVEAITDNDNYAAAQQPKLSFSITNTGTAACTFDVGTAKQVFTITSGTEVYWKSTDCQVKPASTVILLEPGKTLASAPITWDRTRSDPSTCNAKTRPAVPAGGASYHLQVTVNGVVSSGTKQFLLY</sequence>
<keyword evidence="4" id="KW-1185">Reference proteome</keyword>
<organism evidence="3 4">
    <name type="scientific">Humibacter ginsenosidimutans</name>
    <dbReference type="NCBI Taxonomy" id="2599293"/>
    <lineage>
        <taxon>Bacteria</taxon>
        <taxon>Bacillati</taxon>
        <taxon>Actinomycetota</taxon>
        <taxon>Actinomycetes</taxon>
        <taxon>Micrococcales</taxon>
        <taxon>Microbacteriaceae</taxon>
        <taxon>Humibacter</taxon>
    </lineage>
</organism>
<keyword evidence="2" id="KW-0472">Membrane</keyword>
<reference evidence="3 4" key="1">
    <citation type="submission" date="2019-07" db="EMBL/GenBank/DDBJ databases">
        <title>Full genome sequence of Humibacter sp. WJ7-1.</title>
        <authorList>
            <person name="Im W.-T."/>
        </authorList>
    </citation>
    <scope>NUCLEOTIDE SEQUENCE [LARGE SCALE GENOMIC DNA]</scope>
    <source>
        <strain evidence="3 4">WJ7-1</strain>
    </source>
</reference>
<dbReference type="KEGG" id="huw:FPZ11_10320"/>
<dbReference type="RefSeq" id="WP_146320653.1">
    <property type="nucleotide sequence ID" value="NZ_CP042305.1"/>
</dbReference>
<dbReference type="EMBL" id="CP042305">
    <property type="protein sequence ID" value="QDZ15114.1"/>
    <property type="molecule type" value="Genomic_DNA"/>
</dbReference>
<protein>
    <recommendedName>
        <fullName evidence="5">DUF4232 domain-containing protein</fullName>
    </recommendedName>
</protein>
<accession>A0A5B8M581</accession>
<dbReference type="AlphaFoldDB" id="A0A5B8M581"/>
<keyword evidence="2" id="KW-0812">Transmembrane</keyword>
<gene>
    <name evidence="3" type="ORF">FPZ11_10320</name>
</gene>
<dbReference type="OrthoDB" id="5189092at2"/>